<dbReference type="PANTHER" id="PTHR38097">
    <property type="match status" value="1"/>
</dbReference>
<comment type="similarity">
    <text evidence="2">Belongs to the histone-like protein H-NS family.</text>
</comment>
<dbReference type="GO" id="GO:0032993">
    <property type="term" value="C:protein-DNA complex"/>
    <property type="evidence" value="ECO:0007669"/>
    <property type="project" value="TreeGrafter"/>
</dbReference>
<feature type="domain" description="DNA-binding protein H-NS-like C-terminal" evidence="5">
    <location>
        <begin position="60"/>
        <end position="105"/>
    </location>
</feature>
<evidence type="ECO:0000256" key="3">
    <source>
        <dbReference type="ARBA" id="ARBA00022490"/>
    </source>
</evidence>
<dbReference type="GO" id="GO:0000976">
    <property type="term" value="F:transcription cis-regulatory region binding"/>
    <property type="evidence" value="ECO:0007669"/>
    <property type="project" value="TreeGrafter"/>
</dbReference>
<dbReference type="GO" id="GO:0001217">
    <property type="term" value="F:DNA-binding transcription repressor activity"/>
    <property type="evidence" value="ECO:0007669"/>
    <property type="project" value="TreeGrafter"/>
</dbReference>
<dbReference type="AlphaFoldDB" id="A0A1N7MYR3"/>
<comment type="subcellular location">
    <subcellularLocation>
        <location evidence="1">Cytoplasm</location>
        <location evidence="1">Nucleoid</location>
    </subcellularLocation>
</comment>
<reference evidence="7" key="1">
    <citation type="submission" date="2017-01" db="EMBL/GenBank/DDBJ databases">
        <authorList>
            <person name="Varghese N."/>
            <person name="Submissions S."/>
        </authorList>
    </citation>
    <scope>NUCLEOTIDE SEQUENCE [LARGE SCALE GENOMIC DNA]</scope>
    <source>
        <strain evidence="7">DSM 18714</strain>
    </source>
</reference>
<organism evidence="6 7">
    <name type="scientific">Phaeovulum vinaykumarii</name>
    <dbReference type="NCBI Taxonomy" id="407234"/>
    <lineage>
        <taxon>Bacteria</taxon>
        <taxon>Pseudomonadati</taxon>
        <taxon>Pseudomonadota</taxon>
        <taxon>Alphaproteobacteria</taxon>
        <taxon>Rhodobacterales</taxon>
        <taxon>Paracoccaceae</taxon>
        <taxon>Phaeovulum</taxon>
    </lineage>
</organism>
<evidence type="ECO:0000313" key="7">
    <source>
        <dbReference type="Proteomes" id="UP000186098"/>
    </source>
</evidence>
<proteinExistence type="inferred from homology"/>
<keyword evidence="7" id="KW-1185">Reference proteome</keyword>
<dbReference type="SUPFAM" id="SSF81273">
    <property type="entry name" value="H-NS histone-like proteins"/>
    <property type="match status" value="1"/>
</dbReference>
<dbReference type="Proteomes" id="UP000186098">
    <property type="component" value="Unassembled WGS sequence"/>
</dbReference>
<dbReference type="GO" id="GO:0009295">
    <property type="term" value="C:nucleoid"/>
    <property type="evidence" value="ECO:0007669"/>
    <property type="project" value="UniProtKB-SubCell"/>
</dbReference>
<dbReference type="RefSeq" id="WP_076367710.1">
    <property type="nucleotide sequence ID" value="NZ_FTOM01000012.1"/>
</dbReference>
<dbReference type="GO" id="GO:0003681">
    <property type="term" value="F:bent DNA binding"/>
    <property type="evidence" value="ECO:0007669"/>
    <property type="project" value="TreeGrafter"/>
</dbReference>
<dbReference type="GO" id="GO:0003680">
    <property type="term" value="F:minor groove of adenine-thymine-rich DNA binding"/>
    <property type="evidence" value="ECO:0007669"/>
    <property type="project" value="TreeGrafter"/>
</dbReference>
<dbReference type="Gene3D" id="4.10.430.10">
    <property type="entry name" value="Histone-like protein H-NS, C-terminal domain"/>
    <property type="match status" value="1"/>
</dbReference>
<evidence type="ECO:0000313" key="6">
    <source>
        <dbReference type="EMBL" id="SIS91294.1"/>
    </source>
</evidence>
<evidence type="ECO:0000259" key="5">
    <source>
        <dbReference type="SMART" id="SM00528"/>
    </source>
</evidence>
<sequence>MADFNLEGMSLSELKKLQKDIAKAISTYQDRQKAEARAKVEALARDLGYSLTDLVSTATKTTRAPAAAKYRHPENAAITWSGRGRKPQWFVDALAAGMTTGDLAIV</sequence>
<keyword evidence="4 6" id="KW-0238">DNA-binding</keyword>
<dbReference type="EMBL" id="FTOM01000012">
    <property type="protein sequence ID" value="SIS91294.1"/>
    <property type="molecule type" value="Genomic_DNA"/>
</dbReference>
<evidence type="ECO:0000256" key="1">
    <source>
        <dbReference type="ARBA" id="ARBA00004453"/>
    </source>
</evidence>
<evidence type="ECO:0000256" key="2">
    <source>
        <dbReference type="ARBA" id="ARBA00010610"/>
    </source>
</evidence>
<dbReference type="GO" id="GO:0005829">
    <property type="term" value="C:cytosol"/>
    <property type="evidence" value="ECO:0007669"/>
    <property type="project" value="TreeGrafter"/>
</dbReference>
<dbReference type="InterPro" id="IPR027444">
    <property type="entry name" value="H-NS_C_dom"/>
</dbReference>
<accession>A0A1N7MYR3</accession>
<dbReference type="OrthoDB" id="5297879at2"/>
<keyword evidence="3" id="KW-0963">Cytoplasm</keyword>
<dbReference type="InterPro" id="IPR037150">
    <property type="entry name" value="H-NS_C_dom_sf"/>
</dbReference>
<dbReference type="PANTHER" id="PTHR38097:SF2">
    <property type="entry name" value="DNA-BINDING PROTEIN STPA"/>
    <property type="match status" value="1"/>
</dbReference>
<name>A0A1N7MYR3_9RHOB</name>
<dbReference type="SMART" id="SM00528">
    <property type="entry name" value="HNS"/>
    <property type="match status" value="1"/>
</dbReference>
<gene>
    <name evidence="6" type="ORF">SAMN05421795_1123</name>
</gene>
<evidence type="ECO:0000256" key="4">
    <source>
        <dbReference type="ARBA" id="ARBA00023125"/>
    </source>
</evidence>
<dbReference type="Pfam" id="PF00816">
    <property type="entry name" value="Histone_HNS"/>
    <property type="match status" value="1"/>
</dbReference>
<protein>
    <submittedName>
        <fullName evidence="6">DNA-binding protein H-NS</fullName>
    </submittedName>
</protein>